<evidence type="ECO:0000313" key="8">
    <source>
        <dbReference type="Proteomes" id="UP000182836"/>
    </source>
</evidence>
<evidence type="ECO:0000256" key="2">
    <source>
        <dbReference type="ARBA" id="ARBA00023125"/>
    </source>
</evidence>
<evidence type="ECO:0000259" key="4">
    <source>
        <dbReference type="PROSITE" id="PS50995"/>
    </source>
</evidence>
<dbReference type="AlphaFoldDB" id="A0A0D1WFA6"/>
<dbReference type="GO" id="GO:0003677">
    <property type="term" value="F:DNA binding"/>
    <property type="evidence" value="ECO:0007669"/>
    <property type="project" value="UniProtKB-KW"/>
</dbReference>
<reference evidence="6 8" key="2">
    <citation type="submission" date="2016-10" db="EMBL/GenBank/DDBJ databases">
        <authorList>
            <person name="de Groot N.N."/>
        </authorList>
    </citation>
    <scope>NUCLEOTIDE SEQUENCE [LARGE SCALE GENOMIC DNA]</scope>
    <source>
        <strain evidence="6 8">DSM 2895</strain>
    </source>
</reference>
<dbReference type="Pfam" id="PF12802">
    <property type="entry name" value="MarR_2"/>
    <property type="match status" value="1"/>
</dbReference>
<dbReference type="OrthoDB" id="1903871at2"/>
<evidence type="ECO:0000313" key="5">
    <source>
        <dbReference type="EMBL" id="KON96916.1"/>
    </source>
</evidence>
<keyword evidence="2 6" id="KW-0238">DNA-binding</keyword>
<dbReference type="EMBL" id="LGUG01000004">
    <property type="protein sequence ID" value="KON96916.1"/>
    <property type="molecule type" value="Genomic_DNA"/>
</dbReference>
<dbReference type="GO" id="GO:0003700">
    <property type="term" value="F:DNA-binding transcription factor activity"/>
    <property type="evidence" value="ECO:0007669"/>
    <property type="project" value="InterPro"/>
</dbReference>
<proteinExistence type="predicted"/>
<organism evidence="5 7">
    <name type="scientific">Aneurinibacillus migulanus</name>
    <name type="common">Bacillus migulanus</name>
    <dbReference type="NCBI Taxonomy" id="47500"/>
    <lineage>
        <taxon>Bacteria</taxon>
        <taxon>Bacillati</taxon>
        <taxon>Bacillota</taxon>
        <taxon>Bacilli</taxon>
        <taxon>Bacillales</taxon>
        <taxon>Paenibacillaceae</taxon>
        <taxon>Aneurinibacillus group</taxon>
        <taxon>Aneurinibacillus</taxon>
    </lineage>
</organism>
<evidence type="ECO:0000313" key="7">
    <source>
        <dbReference type="Proteomes" id="UP000037269"/>
    </source>
</evidence>
<keyword evidence="7" id="KW-1185">Reference proteome</keyword>
<dbReference type="PANTHER" id="PTHR42756:SF1">
    <property type="entry name" value="TRANSCRIPTIONAL REPRESSOR OF EMRAB OPERON"/>
    <property type="match status" value="1"/>
</dbReference>
<keyword evidence="3" id="KW-0804">Transcription</keyword>
<dbReference type="GeneID" id="42306856"/>
<dbReference type="InterPro" id="IPR036390">
    <property type="entry name" value="WH_DNA-bd_sf"/>
</dbReference>
<dbReference type="PATRIC" id="fig|47500.8.peg.5625"/>
<dbReference type="STRING" id="47500.AF333_16930"/>
<dbReference type="SMART" id="SM00347">
    <property type="entry name" value="HTH_MARR"/>
    <property type="match status" value="1"/>
</dbReference>
<gene>
    <name evidence="5" type="ORF">AF333_16930</name>
    <name evidence="6" type="ORF">SAMN04487909_12535</name>
</gene>
<dbReference type="RefSeq" id="WP_043065190.1">
    <property type="nucleotide sequence ID" value="NZ_BJOA01000195.1"/>
</dbReference>
<keyword evidence="1" id="KW-0805">Transcription regulation</keyword>
<dbReference type="InterPro" id="IPR000835">
    <property type="entry name" value="HTH_MarR-typ"/>
</dbReference>
<dbReference type="PANTHER" id="PTHR42756">
    <property type="entry name" value="TRANSCRIPTIONAL REGULATOR, MARR"/>
    <property type="match status" value="1"/>
</dbReference>
<accession>A0A0D1WFA6</accession>
<evidence type="ECO:0000256" key="1">
    <source>
        <dbReference type="ARBA" id="ARBA00023015"/>
    </source>
</evidence>
<dbReference type="SUPFAM" id="SSF46785">
    <property type="entry name" value="Winged helix' DNA-binding domain"/>
    <property type="match status" value="1"/>
</dbReference>
<dbReference type="Proteomes" id="UP000037269">
    <property type="component" value="Unassembled WGS sequence"/>
</dbReference>
<dbReference type="PROSITE" id="PS50995">
    <property type="entry name" value="HTH_MARR_2"/>
    <property type="match status" value="1"/>
</dbReference>
<dbReference type="PRINTS" id="PR00598">
    <property type="entry name" value="HTHMARR"/>
</dbReference>
<evidence type="ECO:0000313" key="6">
    <source>
        <dbReference type="EMBL" id="SDJ68911.1"/>
    </source>
</evidence>
<evidence type="ECO:0000256" key="3">
    <source>
        <dbReference type="ARBA" id="ARBA00023163"/>
    </source>
</evidence>
<protein>
    <submittedName>
        <fullName evidence="6">DNA-binding transcriptional regulator, MarR family</fullName>
    </submittedName>
    <submittedName>
        <fullName evidence="5">MarR family transcriptional regulator</fullName>
    </submittedName>
</protein>
<dbReference type="Gene3D" id="1.10.10.10">
    <property type="entry name" value="Winged helix-like DNA-binding domain superfamily/Winged helix DNA-binding domain"/>
    <property type="match status" value="1"/>
</dbReference>
<name>A0A0D1WFA6_ANEMI</name>
<dbReference type="EMBL" id="FNED01000025">
    <property type="protein sequence ID" value="SDJ68911.1"/>
    <property type="molecule type" value="Genomic_DNA"/>
</dbReference>
<reference evidence="5 7" key="1">
    <citation type="submission" date="2015-07" db="EMBL/GenBank/DDBJ databases">
        <title>Fjat-14205 dsm 2895.</title>
        <authorList>
            <person name="Liu B."/>
            <person name="Wang J."/>
            <person name="Zhu Y."/>
            <person name="Liu G."/>
            <person name="Chen Q."/>
            <person name="Chen Z."/>
            <person name="Lan J."/>
            <person name="Che J."/>
            <person name="Ge C."/>
            <person name="Shi H."/>
            <person name="Pan Z."/>
            <person name="Liu X."/>
        </authorList>
    </citation>
    <scope>NUCLEOTIDE SEQUENCE [LARGE SCALE GENOMIC DNA]</scope>
    <source>
        <strain evidence="5 7">DSM 2895</strain>
    </source>
</reference>
<sequence>MQLNQPSALENALSHLQCVLVARRTRINPEQITWAQYDVLEILRIRGPMMPSIIGETLGMSRSTTSKILRVLKDKQLIEQTARREDRREQTTSLTDNGEEFLACTAKNRREAAEIAASILTLGEQSIFAELCQKVALALQENQSEL</sequence>
<dbReference type="InterPro" id="IPR036388">
    <property type="entry name" value="WH-like_DNA-bd_sf"/>
</dbReference>
<feature type="domain" description="HTH marR-type" evidence="4">
    <location>
        <begin position="1"/>
        <end position="137"/>
    </location>
</feature>
<dbReference type="Proteomes" id="UP000182836">
    <property type="component" value="Unassembled WGS sequence"/>
</dbReference>